<feature type="transmembrane region" description="Helical" evidence="5">
    <location>
        <begin position="400"/>
        <end position="425"/>
    </location>
</feature>
<comment type="subcellular location">
    <subcellularLocation>
        <location evidence="1">Membrane</location>
        <topology evidence="1">Multi-pass membrane protein</topology>
    </subcellularLocation>
</comment>
<feature type="transmembrane region" description="Helical" evidence="5">
    <location>
        <begin position="40"/>
        <end position="60"/>
    </location>
</feature>
<evidence type="ECO:0000256" key="4">
    <source>
        <dbReference type="ARBA" id="ARBA00023136"/>
    </source>
</evidence>
<dbReference type="SUPFAM" id="SSF103473">
    <property type="entry name" value="MFS general substrate transporter"/>
    <property type="match status" value="1"/>
</dbReference>
<keyword evidence="3 5" id="KW-1133">Transmembrane helix</keyword>
<dbReference type="GO" id="GO:0015149">
    <property type="term" value="F:hexose transmembrane transporter activity"/>
    <property type="evidence" value="ECO:0007669"/>
    <property type="project" value="TreeGrafter"/>
</dbReference>
<feature type="transmembrane region" description="Helical" evidence="5">
    <location>
        <begin position="154"/>
        <end position="175"/>
    </location>
</feature>
<evidence type="ECO:0000259" key="6">
    <source>
        <dbReference type="PROSITE" id="PS50850"/>
    </source>
</evidence>
<evidence type="ECO:0000313" key="7">
    <source>
        <dbReference type="EMBL" id="GMS86986.1"/>
    </source>
</evidence>
<reference evidence="7" key="1">
    <citation type="submission" date="2023-10" db="EMBL/GenBank/DDBJ databases">
        <title>Genome assembly of Pristionchus species.</title>
        <authorList>
            <person name="Yoshida K."/>
            <person name="Sommer R.J."/>
        </authorList>
    </citation>
    <scope>NUCLEOTIDE SEQUENCE</scope>
    <source>
        <strain evidence="7">RS0144</strain>
    </source>
</reference>
<proteinExistence type="predicted"/>
<comment type="caution">
    <text evidence="7">The sequence shown here is derived from an EMBL/GenBank/DDBJ whole genome shotgun (WGS) entry which is preliminary data.</text>
</comment>
<feature type="domain" description="Major facilitator superfamily (MFS) profile" evidence="6">
    <location>
        <begin position="43"/>
        <end position="491"/>
    </location>
</feature>
<feature type="transmembrane region" description="Helical" evidence="5">
    <location>
        <begin position="462"/>
        <end position="484"/>
    </location>
</feature>
<dbReference type="InterPro" id="IPR036259">
    <property type="entry name" value="MFS_trans_sf"/>
</dbReference>
<evidence type="ECO:0000256" key="2">
    <source>
        <dbReference type="ARBA" id="ARBA00022692"/>
    </source>
</evidence>
<dbReference type="EMBL" id="BTSX01000002">
    <property type="protein sequence ID" value="GMS86986.1"/>
    <property type="molecule type" value="Genomic_DNA"/>
</dbReference>
<organism evidence="7 8">
    <name type="scientific">Pristionchus entomophagus</name>
    <dbReference type="NCBI Taxonomy" id="358040"/>
    <lineage>
        <taxon>Eukaryota</taxon>
        <taxon>Metazoa</taxon>
        <taxon>Ecdysozoa</taxon>
        <taxon>Nematoda</taxon>
        <taxon>Chromadorea</taxon>
        <taxon>Rhabditida</taxon>
        <taxon>Rhabditina</taxon>
        <taxon>Diplogasteromorpha</taxon>
        <taxon>Diplogasteroidea</taxon>
        <taxon>Neodiplogasteridae</taxon>
        <taxon>Pristionchus</taxon>
    </lineage>
</organism>
<protein>
    <recommendedName>
        <fullName evidence="6">Major facilitator superfamily (MFS) profile domain-containing protein</fullName>
    </recommendedName>
</protein>
<feature type="transmembrane region" description="Helical" evidence="5">
    <location>
        <begin position="127"/>
        <end position="148"/>
    </location>
</feature>
<accession>A0AAV5SUZ0</accession>
<dbReference type="AlphaFoldDB" id="A0AAV5SUZ0"/>
<sequence length="535" mass="58973">SGTQKLDQRESNVEESSRSIACYEMSPSSGAGPFYRRRDLLFLLTVYASLSFVTNFPSGFTNSSVNTAVEALDSFIARSYHHRGYALDEGTLALVRSATLNAWFFFQIFGALLSPMFLDEYGRRQGYIIGCAVTLASTVVQLAGVRLGLPELVIVGRSLTAVASPLCDACLILYLQETAPLSMRGEVSFFCEIGHGSMCVLGSALGMRNVLGYALSPLLLSSIPPEAISLLVVWFVPETPKYLLIMRNNRAGAIRSLDFFLGEGVKGNTRHDEILWQIERERAVEAGKQQSSFRECLSTFHIRRAIALSCAVLVLTLSFYPLLQSSTHFFLAIKLSSSVSEFSSMLIMVIFTLSCVVGSTIIDRYPRRTLIIGFGIITNTFLLAFAVLSHCARTHPAVKYAALAAVLGYCISFGLVLGPLSWFVATEMVSQRHRATVFSICYAVSNALIAATNFATVPLYRLIGGAAFIVLFIVPSLFSLVFIYRCMPESLGKQAHEVVIEIRKSQESLYEVDHAPLLHDVDDDCWIDDDEAFKF</sequence>
<keyword evidence="2 5" id="KW-0812">Transmembrane</keyword>
<feature type="transmembrane region" description="Helical" evidence="5">
    <location>
        <begin position="100"/>
        <end position="118"/>
    </location>
</feature>
<evidence type="ECO:0000313" key="8">
    <source>
        <dbReference type="Proteomes" id="UP001432027"/>
    </source>
</evidence>
<evidence type="ECO:0000256" key="3">
    <source>
        <dbReference type="ARBA" id="ARBA00022989"/>
    </source>
</evidence>
<feature type="transmembrane region" description="Helical" evidence="5">
    <location>
        <begin position="305"/>
        <end position="323"/>
    </location>
</feature>
<keyword evidence="8" id="KW-1185">Reference proteome</keyword>
<dbReference type="PROSITE" id="PS50850">
    <property type="entry name" value="MFS"/>
    <property type="match status" value="1"/>
</dbReference>
<feature type="transmembrane region" description="Helical" evidence="5">
    <location>
        <begin position="437"/>
        <end position="456"/>
    </location>
</feature>
<gene>
    <name evidence="7" type="ORF">PENTCL1PPCAC_9161</name>
</gene>
<dbReference type="Pfam" id="PF00083">
    <property type="entry name" value="Sugar_tr"/>
    <property type="match status" value="1"/>
</dbReference>
<dbReference type="InterPro" id="IPR020846">
    <property type="entry name" value="MFS_dom"/>
</dbReference>
<evidence type="ECO:0000256" key="5">
    <source>
        <dbReference type="SAM" id="Phobius"/>
    </source>
</evidence>
<dbReference type="PANTHER" id="PTHR23503:SF46">
    <property type="entry name" value="MAJOR FACILITATOR SUPERFAMILY (MFS) PROFILE DOMAIN-CONTAINING PROTEIN"/>
    <property type="match status" value="1"/>
</dbReference>
<dbReference type="Gene3D" id="1.20.1250.20">
    <property type="entry name" value="MFS general substrate transporter like domains"/>
    <property type="match status" value="1"/>
</dbReference>
<feature type="non-terminal residue" evidence="7">
    <location>
        <position position="1"/>
    </location>
</feature>
<dbReference type="InterPro" id="IPR005828">
    <property type="entry name" value="MFS_sugar_transport-like"/>
</dbReference>
<dbReference type="GO" id="GO:0016020">
    <property type="term" value="C:membrane"/>
    <property type="evidence" value="ECO:0007669"/>
    <property type="project" value="UniProtKB-SubCell"/>
</dbReference>
<feature type="transmembrane region" description="Helical" evidence="5">
    <location>
        <begin position="343"/>
        <end position="362"/>
    </location>
</feature>
<feature type="transmembrane region" description="Helical" evidence="5">
    <location>
        <begin position="369"/>
        <end position="388"/>
    </location>
</feature>
<dbReference type="InterPro" id="IPR045263">
    <property type="entry name" value="GLUT"/>
</dbReference>
<keyword evidence="4 5" id="KW-0472">Membrane</keyword>
<evidence type="ECO:0000256" key="1">
    <source>
        <dbReference type="ARBA" id="ARBA00004141"/>
    </source>
</evidence>
<name>A0AAV5SUZ0_9BILA</name>
<dbReference type="Proteomes" id="UP001432027">
    <property type="component" value="Unassembled WGS sequence"/>
</dbReference>
<dbReference type="PANTHER" id="PTHR23503">
    <property type="entry name" value="SOLUTE CARRIER FAMILY 2"/>
    <property type="match status" value="1"/>
</dbReference>